<keyword evidence="11" id="KW-0460">Magnesium</keyword>
<comment type="catalytic activity">
    <reaction evidence="13">
        <text>pyruvate + ATP + H2O = phosphoenolpyruvate + AMP + phosphate + 2 H(+)</text>
        <dbReference type="Rhea" id="RHEA:11364"/>
        <dbReference type="ChEBI" id="CHEBI:15361"/>
        <dbReference type="ChEBI" id="CHEBI:15377"/>
        <dbReference type="ChEBI" id="CHEBI:15378"/>
        <dbReference type="ChEBI" id="CHEBI:30616"/>
        <dbReference type="ChEBI" id="CHEBI:43474"/>
        <dbReference type="ChEBI" id="CHEBI:58702"/>
        <dbReference type="ChEBI" id="CHEBI:456215"/>
        <dbReference type="EC" id="2.7.9.2"/>
    </reaction>
</comment>
<dbReference type="PANTHER" id="PTHR43030">
    <property type="entry name" value="PHOSPHOENOLPYRUVATE SYNTHASE"/>
    <property type="match status" value="1"/>
</dbReference>
<dbReference type="SUPFAM" id="SSF56059">
    <property type="entry name" value="Glutathione synthetase ATP-binding domain-like"/>
    <property type="match status" value="1"/>
</dbReference>
<evidence type="ECO:0000259" key="14">
    <source>
        <dbReference type="Pfam" id="PF01326"/>
    </source>
</evidence>
<evidence type="ECO:0000313" key="15">
    <source>
        <dbReference type="EMBL" id="CAE7032587.1"/>
    </source>
</evidence>
<dbReference type="InterPro" id="IPR006319">
    <property type="entry name" value="PEP_synth"/>
</dbReference>
<evidence type="ECO:0000256" key="3">
    <source>
        <dbReference type="ARBA" id="ARBA00004742"/>
    </source>
</evidence>
<organism evidence="15 16">
    <name type="scientific">Symbiodinium natans</name>
    <dbReference type="NCBI Taxonomy" id="878477"/>
    <lineage>
        <taxon>Eukaryota</taxon>
        <taxon>Sar</taxon>
        <taxon>Alveolata</taxon>
        <taxon>Dinophyceae</taxon>
        <taxon>Suessiales</taxon>
        <taxon>Symbiodiniaceae</taxon>
        <taxon>Symbiodinium</taxon>
    </lineage>
</organism>
<dbReference type="GO" id="GO:0008986">
    <property type="term" value="F:pyruvate, water dikinase activity"/>
    <property type="evidence" value="ECO:0007669"/>
    <property type="project" value="UniProtKB-EC"/>
</dbReference>
<keyword evidence="8" id="KW-0547">Nucleotide-binding</keyword>
<evidence type="ECO:0000256" key="13">
    <source>
        <dbReference type="ARBA" id="ARBA00047700"/>
    </source>
</evidence>
<dbReference type="Gene3D" id="3.30.1490.20">
    <property type="entry name" value="ATP-grasp fold, A domain"/>
    <property type="match status" value="1"/>
</dbReference>
<evidence type="ECO:0000256" key="2">
    <source>
        <dbReference type="ARBA" id="ARBA00002988"/>
    </source>
</evidence>
<gene>
    <name evidence="15" type="primary">ppsA</name>
    <name evidence="15" type="ORF">SNAT2548_LOCUS3919</name>
</gene>
<dbReference type="PANTHER" id="PTHR43030:SF1">
    <property type="entry name" value="PHOSPHOENOLPYRUVATE SYNTHASE"/>
    <property type="match status" value="1"/>
</dbReference>
<comment type="caution">
    <text evidence="15">The sequence shown here is derived from an EMBL/GenBank/DDBJ whole genome shotgun (WGS) entry which is preliminary data.</text>
</comment>
<evidence type="ECO:0000313" key="16">
    <source>
        <dbReference type="Proteomes" id="UP000604046"/>
    </source>
</evidence>
<dbReference type="EMBL" id="CAJNDS010000240">
    <property type="protein sequence ID" value="CAE7032587.1"/>
    <property type="molecule type" value="Genomic_DNA"/>
</dbReference>
<evidence type="ECO:0000256" key="6">
    <source>
        <dbReference type="ARBA" id="ARBA00022679"/>
    </source>
</evidence>
<dbReference type="GO" id="GO:0006094">
    <property type="term" value="P:gluconeogenesis"/>
    <property type="evidence" value="ECO:0007669"/>
    <property type="project" value="UniProtKB-UniPathway"/>
</dbReference>
<evidence type="ECO:0000256" key="8">
    <source>
        <dbReference type="ARBA" id="ARBA00022741"/>
    </source>
</evidence>
<evidence type="ECO:0000256" key="10">
    <source>
        <dbReference type="ARBA" id="ARBA00022840"/>
    </source>
</evidence>
<comment type="pathway">
    <text evidence="3">Carbohydrate biosynthesis; gluconeogenesis.</text>
</comment>
<accession>A0A812IBS5</accession>
<evidence type="ECO:0000256" key="1">
    <source>
        <dbReference type="ARBA" id="ARBA00001946"/>
    </source>
</evidence>
<dbReference type="Pfam" id="PF01326">
    <property type="entry name" value="PPDK_N"/>
    <property type="match status" value="1"/>
</dbReference>
<evidence type="ECO:0000256" key="5">
    <source>
        <dbReference type="ARBA" id="ARBA00011996"/>
    </source>
</evidence>
<dbReference type="AlphaFoldDB" id="A0A812IBS5"/>
<dbReference type="Proteomes" id="UP000604046">
    <property type="component" value="Unassembled WGS sequence"/>
</dbReference>
<feature type="domain" description="Pyruvate phosphate dikinase AMP/ATP-binding" evidence="14">
    <location>
        <begin position="76"/>
        <end position="175"/>
    </location>
</feature>
<dbReference type="EC" id="2.7.9.2" evidence="5"/>
<evidence type="ECO:0000256" key="4">
    <source>
        <dbReference type="ARBA" id="ARBA00007837"/>
    </source>
</evidence>
<keyword evidence="7" id="KW-0479">Metal-binding</keyword>
<name>A0A812IBS5_9DINO</name>
<dbReference type="GO" id="GO:0005524">
    <property type="term" value="F:ATP binding"/>
    <property type="evidence" value="ECO:0007669"/>
    <property type="project" value="UniProtKB-KW"/>
</dbReference>
<reference evidence="15" key="1">
    <citation type="submission" date="2021-02" db="EMBL/GenBank/DDBJ databases">
        <authorList>
            <person name="Dougan E. K."/>
            <person name="Rhodes N."/>
            <person name="Thang M."/>
            <person name="Chan C."/>
        </authorList>
    </citation>
    <scope>NUCLEOTIDE SEQUENCE</scope>
</reference>
<keyword evidence="16" id="KW-1185">Reference proteome</keyword>
<comment type="similarity">
    <text evidence="4">Belongs to the PEP-utilizing enzyme family.</text>
</comment>
<keyword evidence="9" id="KW-0418">Kinase</keyword>
<evidence type="ECO:0000256" key="12">
    <source>
        <dbReference type="ARBA" id="ARBA00033470"/>
    </source>
</evidence>
<protein>
    <recommendedName>
        <fullName evidence="5">pyruvate, water dikinase</fullName>
        <ecNumber evidence="5">2.7.9.2</ecNumber>
    </recommendedName>
    <alternativeName>
        <fullName evidence="12">Pyruvate, water dikinase</fullName>
    </alternativeName>
</protein>
<dbReference type="GO" id="GO:0046872">
    <property type="term" value="F:metal ion binding"/>
    <property type="evidence" value="ECO:0007669"/>
    <property type="project" value="UniProtKB-KW"/>
</dbReference>
<sequence>MSIDCLYPARCWARIAFRSMSKPYTFSGGRSSALTKRHKVPHGSPPPPPEIFHDDVLTITSVVWKEFLDKGGINDLINRKMSNKSIYEELDQFLTAAQWERVSGGDERFTLTMESSATIKGLPDASFVGQQETYPNVMGYNNFMEKLHLLFASQFSDREMCYRRDRNVGHDQVALVCSSS</sequence>
<evidence type="ECO:0000256" key="11">
    <source>
        <dbReference type="ARBA" id="ARBA00022842"/>
    </source>
</evidence>
<comment type="cofactor">
    <cofactor evidence="1">
        <name>Mg(2+)</name>
        <dbReference type="ChEBI" id="CHEBI:18420"/>
    </cofactor>
</comment>
<evidence type="ECO:0000256" key="9">
    <source>
        <dbReference type="ARBA" id="ARBA00022777"/>
    </source>
</evidence>
<dbReference type="InterPro" id="IPR002192">
    <property type="entry name" value="PPDK_AMP/ATP-bd"/>
</dbReference>
<comment type="function">
    <text evidence="2">Catalyzes the phosphorylation of pyruvate to phosphoenolpyruvate.</text>
</comment>
<evidence type="ECO:0000256" key="7">
    <source>
        <dbReference type="ARBA" id="ARBA00022723"/>
    </source>
</evidence>
<proteinExistence type="inferred from homology"/>
<dbReference type="UniPathway" id="UPA00138"/>
<keyword evidence="6" id="KW-0808">Transferase</keyword>
<keyword evidence="10" id="KW-0067">ATP-binding</keyword>
<dbReference type="InterPro" id="IPR013815">
    <property type="entry name" value="ATP_grasp_subdomain_1"/>
</dbReference>